<organism evidence="2 3">
    <name type="scientific">Catellatospora coxensis</name>
    <dbReference type="NCBI Taxonomy" id="310354"/>
    <lineage>
        <taxon>Bacteria</taxon>
        <taxon>Bacillati</taxon>
        <taxon>Actinomycetota</taxon>
        <taxon>Actinomycetes</taxon>
        <taxon>Micromonosporales</taxon>
        <taxon>Micromonosporaceae</taxon>
        <taxon>Catellatospora</taxon>
    </lineage>
</organism>
<dbReference type="Proteomes" id="UP000630887">
    <property type="component" value="Unassembled WGS sequence"/>
</dbReference>
<dbReference type="CDD" id="cd12797">
    <property type="entry name" value="M23_peptidase"/>
    <property type="match status" value="1"/>
</dbReference>
<accession>A0A8J3KTI3</accession>
<dbReference type="RefSeq" id="WP_239167348.1">
    <property type="nucleotide sequence ID" value="NZ_BAAALC010000024.1"/>
</dbReference>
<dbReference type="AlphaFoldDB" id="A0A8J3KTI3"/>
<evidence type="ECO:0000313" key="3">
    <source>
        <dbReference type="Proteomes" id="UP000630887"/>
    </source>
</evidence>
<comment type="caution">
    <text evidence="2">The sequence shown here is derived from an EMBL/GenBank/DDBJ whole genome shotgun (WGS) entry which is preliminary data.</text>
</comment>
<dbReference type="PANTHER" id="PTHR21666:SF270">
    <property type="entry name" value="MUREIN HYDROLASE ACTIVATOR ENVC"/>
    <property type="match status" value="1"/>
</dbReference>
<sequence length="237" mass="25049">MAAGAPPPGQAGREVVLALPFTGLWLARNSPARRVPSHGTDLMGERYAIDFVGVDERGRSAGDRDWRTVLATEPPERYFGFGRAILAPADGVVVAAHDGEPDHAGRRSQLALVPYMLGQAGRLRQGMRAIAGNHVVIELRESGTYAALVHLRAGSLRVAAGTPVTAGQQLAECGNSGNSTQPHVHLQVMDSADLSVARGVPMTFRHFRERPRGAAAFSIRQTGMPGEGAVIAPLPTA</sequence>
<dbReference type="Pfam" id="PF01551">
    <property type="entry name" value="Peptidase_M23"/>
    <property type="match status" value="1"/>
</dbReference>
<reference evidence="2 3" key="1">
    <citation type="submission" date="2021-01" db="EMBL/GenBank/DDBJ databases">
        <title>Whole genome shotgun sequence of Catellatospora coxensis NBRC 107359.</title>
        <authorList>
            <person name="Komaki H."/>
            <person name="Tamura T."/>
        </authorList>
    </citation>
    <scope>NUCLEOTIDE SEQUENCE [LARGE SCALE GENOMIC DNA]</scope>
    <source>
        <strain evidence="2 3">NBRC 107359</strain>
    </source>
</reference>
<protein>
    <submittedName>
        <fullName evidence="2">Peptidase</fullName>
    </submittedName>
</protein>
<dbReference type="EMBL" id="BONI01000018">
    <property type="protein sequence ID" value="GIG05977.1"/>
    <property type="molecule type" value="Genomic_DNA"/>
</dbReference>
<dbReference type="GO" id="GO:0004222">
    <property type="term" value="F:metalloendopeptidase activity"/>
    <property type="evidence" value="ECO:0007669"/>
    <property type="project" value="TreeGrafter"/>
</dbReference>
<name>A0A8J3KTI3_9ACTN</name>
<keyword evidence="3" id="KW-1185">Reference proteome</keyword>
<evidence type="ECO:0000259" key="1">
    <source>
        <dbReference type="Pfam" id="PF01551"/>
    </source>
</evidence>
<dbReference type="InterPro" id="IPR011055">
    <property type="entry name" value="Dup_hybrid_motif"/>
</dbReference>
<dbReference type="SUPFAM" id="SSF51261">
    <property type="entry name" value="Duplicated hybrid motif"/>
    <property type="match status" value="1"/>
</dbReference>
<proteinExistence type="predicted"/>
<dbReference type="InterPro" id="IPR016047">
    <property type="entry name" value="M23ase_b-sheet_dom"/>
</dbReference>
<feature type="domain" description="M23ase beta-sheet core" evidence="1">
    <location>
        <begin position="129"/>
        <end position="190"/>
    </location>
</feature>
<dbReference type="PANTHER" id="PTHR21666">
    <property type="entry name" value="PEPTIDASE-RELATED"/>
    <property type="match status" value="1"/>
</dbReference>
<evidence type="ECO:0000313" key="2">
    <source>
        <dbReference type="EMBL" id="GIG05977.1"/>
    </source>
</evidence>
<dbReference type="InterPro" id="IPR050570">
    <property type="entry name" value="Cell_wall_metabolism_enzyme"/>
</dbReference>
<gene>
    <name evidence="2" type="ORF">Cco03nite_26770</name>
</gene>
<dbReference type="Gene3D" id="2.70.70.10">
    <property type="entry name" value="Glucose Permease (Domain IIA)"/>
    <property type="match status" value="1"/>
</dbReference>